<dbReference type="SUPFAM" id="SSF100910">
    <property type="entry name" value="Chemosensory protein Csp2"/>
    <property type="match status" value="1"/>
</dbReference>
<accession>A0A1W6R6G2</accession>
<feature type="chain" id="PRO_5013252811" evidence="2">
    <location>
        <begin position="18"/>
        <end position="207"/>
    </location>
</feature>
<feature type="region of interest" description="Disordered" evidence="1">
    <location>
        <begin position="24"/>
        <end position="83"/>
    </location>
</feature>
<reference evidence="3" key="2">
    <citation type="journal article" date="2017" name="J. Econ. Entomol.">
        <title>Identification and Expression Profiling of Odorant-Binding Proteins and Chemosensory Proteins of Daktulosphaira vitifoliae (Hemiptera: Phylloxeridae).</title>
        <authorList>
            <person name="Zhao J.J."/>
            <person name="Zhang Y."/>
            <person name="Fan D.S."/>
            <person name="Feng J.N."/>
        </authorList>
    </citation>
    <scope>NUCLEOTIDE SEQUENCE</scope>
</reference>
<evidence type="ECO:0000256" key="1">
    <source>
        <dbReference type="SAM" id="MobiDB-lite"/>
    </source>
</evidence>
<dbReference type="GeneID" id="126906242"/>
<dbReference type="Gene3D" id="1.10.2080.10">
    <property type="entry name" value="Insect odorant-binding protein A10/Ejaculatory bulb-specific protein 3"/>
    <property type="match status" value="1"/>
</dbReference>
<reference evidence="3" key="1">
    <citation type="submission" date="2016-09" db="EMBL/GenBank/DDBJ databases">
        <authorList>
            <person name="Capua I."/>
            <person name="De Benedictis P."/>
            <person name="Joannis T."/>
            <person name="Lombin L.H."/>
            <person name="Cattoli G."/>
        </authorList>
    </citation>
    <scope>NUCLEOTIDE SEQUENCE</scope>
</reference>
<dbReference type="OrthoDB" id="6625994at2759"/>
<sequence length="207" mass="23649">MLRFVSVVLCLVSVVFCVPVPQQPAQTGQIPPAQHTNQLGQEGHRQSIQPSNQNEQSHPTQPIQVGRPQSIQEPNQRQNEQKQAVEHFTSSLVENPHIRERYLNCFLENGPCSPDARNVKEMIPEALENECKLCNDIQKKIIEKMMCFLNNHQPEILQKVTAKFDPQGEYMKQYINALEKKQNEEVQKQLQSAGETTLLLQTTTKKP</sequence>
<dbReference type="Pfam" id="PF03392">
    <property type="entry name" value="OS-D"/>
    <property type="match status" value="1"/>
</dbReference>
<dbReference type="InterPro" id="IPR005055">
    <property type="entry name" value="A10/PebIII"/>
</dbReference>
<dbReference type="EMBL" id="KX890127">
    <property type="protein sequence ID" value="ARO50013.1"/>
    <property type="molecule type" value="mRNA"/>
</dbReference>
<dbReference type="InterPro" id="IPR036682">
    <property type="entry name" value="OS_D_A10/PebIII_sf"/>
</dbReference>
<dbReference type="RefSeq" id="XP_050542613.1">
    <property type="nucleotide sequence ID" value="XM_050686656.1"/>
</dbReference>
<dbReference type="PANTHER" id="PTHR11257:SF12">
    <property type="entry name" value="EJACULATORY BULB-SPECIFIC PROTEIN 3-RELATED"/>
    <property type="match status" value="1"/>
</dbReference>
<evidence type="ECO:0000256" key="2">
    <source>
        <dbReference type="SAM" id="SignalP"/>
    </source>
</evidence>
<proteinExistence type="evidence at transcript level"/>
<feature type="signal peptide" evidence="2">
    <location>
        <begin position="1"/>
        <end position="17"/>
    </location>
</feature>
<keyword evidence="2" id="KW-0732">Signal</keyword>
<dbReference type="AlphaFoldDB" id="A0A1W6R6G2"/>
<dbReference type="PANTHER" id="PTHR11257">
    <property type="entry name" value="CHEMOSENSORY PROTEIN-RELATED"/>
    <property type="match status" value="1"/>
</dbReference>
<protein>
    <submittedName>
        <fullName evidence="3">Chemosensory protein 9</fullName>
    </submittedName>
</protein>
<feature type="compositionally biased region" description="Polar residues" evidence="1">
    <location>
        <begin position="24"/>
        <end position="78"/>
    </location>
</feature>
<evidence type="ECO:0000313" key="3">
    <source>
        <dbReference type="EMBL" id="ARO50013.1"/>
    </source>
</evidence>
<organism evidence="3">
    <name type="scientific">Daktulosphaira vitifoliae</name>
    <name type="common">Grape phylloxera</name>
    <name type="synonym">Viteus vitifoliae</name>
    <dbReference type="NCBI Taxonomy" id="58002"/>
    <lineage>
        <taxon>Eukaryota</taxon>
        <taxon>Metazoa</taxon>
        <taxon>Ecdysozoa</taxon>
        <taxon>Arthropoda</taxon>
        <taxon>Hexapoda</taxon>
        <taxon>Insecta</taxon>
        <taxon>Pterygota</taxon>
        <taxon>Neoptera</taxon>
        <taxon>Paraneoptera</taxon>
        <taxon>Hemiptera</taxon>
        <taxon>Sternorrhyncha</taxon>
        <taxon>Aphidomorpha</taxon>
        <taxon>Phylloxeroidea</taxon>
        <taxon>Phylloxeridae</taxon>
        <taxon>Daktulosphaira</taxon>
    </lineage>
</organism>
<name>A0A1W6R6G2_DAKVI</name>